<dbReference type="AlphaFoldDB" id="A0A0V8QE70"/>
<dbReference type="EMBL" id="LNAM01000162">
    <property type="protein sequence ID" value="KSV58764.1"/>
    <property type="molecule type" value="Genomic_DNA"/>
</dbReference>
<reference evidence="1 2" key="1">
    <citation type="submission" date="2015-11" db="EMBL/GenBank/DDBJ databases">
        <title>Butyribacter intestini gen. nov., sp. nov., a butyric acid-producing bacterium of the family Lachnospiraceae isolated from the human faeces.</title>
        <authorList>
            <person name="Zou Y."/>
            <person name="Xue W."/>
            <person name="Luo G."/>
            <person name="Lv M."/>
        </authorList>
    </citation>
    <scope>NUCLEOTIDE SEQUENCE [LARGE SCALE GENOMIC DNA]</scope>
    <source>
        <strain evidence="1 2">ACET-33324</strain>
    </source>
</reference>
<keyword evidence="2" id="KW-1185">Reference proteome</keyword>
<name>A0A0V8QE70_9FIRM</name>
<dbReference type="STRING" id="290052.ASU35_11920"/>
<evidence type="ECO:0000313" key="1">
    <source>
        <dbReference type="EMBL" id="KSV58764.1"/>
    </source>
</evidence>
<comment type="caution">
    <text evidence="1">The sequence shown here is derived from an EMBL/GenBank/DDBJ whole genome shotgun (WGS) entry which is preliminary data.</text>
</comment>
<dbReference type="RefSeq" id="WP_058353034.1">
    <property type="nucleotide sequence ID" value="NZ_CABMMD010000162.1"/>
</dbReference>
<gene>
    <name evidence="1" type="ORF">ASU35_11920</name>
</gene>
<sequence>MKYNHYIVIFENGRTVFTTCLNEDEAEILAKAIMIQNGLTREVKSIKKTTNISDMADTDFIA</sequence>
<protein>
    <submittedName>
        <fullName evidence="1">Uncharacterized protein</fullName>
    </submittedName>
</protein>
<organism evidence="1 2">
    <name type="scientific">Acetivibrio ethanolgignens</name>
    <dbReference type="NCBI Taxonomy" id="290052"/>
    <lineage>
        <taxon>Bacteria</taxon>
        <taxon>Bacillati</taxon>
        <taxon>Bacillota</taxon>
        <taxon>Clostridia</taxon>
        <taxon>Eubacteriales</taxon>
        <taxon>Oscillospiraceae</taxon>
        <taxon>Acetivibrio</taxon>
    </lineage>
</organism>
<accession>A0A0V8QE70</accession>
<evidence type="ECO:0000313" key="2">
    <source>
        <dbReference type="Proteomes" id="UP000054874"/>
    </source>
</evidence>
<proteinExistence type="predicted"/>
<dbReference type="Proteomes" id="UP000054874">
    <property type="component" value="Unassembled WGS sequence"/>
</dbReference>